<evidence type="ECO:0000313" key="2">
    <source>
        <dbReference type="EMBL" id="KAF0306366.1"/>
    </source>
</evidence>
<organism evidence="2 3">
    <name type="scientific">Amphibalanus amphitrite</name>
    <name type="common">Striped barnacle</name>
    <name type="synonym">Balanus amphitrite</name>
    <dbReference type="NCBI Taxonomy" id="1232801"/>
    <lineage>
        <taxon>Eukaryota</taxon>
        <taxon>Metazoa</taxon>
        <taxon>Ecdysozoa</taxon>
        <taxon>Arthropoda</taxon>
        <taxon>Crustacea</taxon>
        <taxon>Multicrustacea</taxon>
        <taxon>Cirripedia</taxon>
        <taxon>Thoracica</taxon>
        <taxon>Thoracicalcarea</taxon>
        <taxon>Balanomorpha</taxon>
        <taxon>Balanoidea</taxon>
        <taxon>Balanidae</taxon>
        <taxon>Amphibalaninae</taxon>
        <taxon>Amphibalanus</taxon>
    </lineage>
</organism>
<protein>
    <recommendedName>
        <fullName evidence="4">Apple domain-containing protein</fullName>
    </recommendedName>
</protein>
<name>A0A6A4WG15_AMPAM</name>
<keyword evidence="3" id="KW-1185">Reference proteome</keyword>
<dbReference type="AlphaFoldDB" id="A0A6A4WG15"/>
<keyword evidence="1" id="KW-0732">Signal</keyword>
<accession>A0A6A4WG15</accession>
<evidence type="ECO:0000313" key="3">
    <source>
        <dbReference type="Proteomes" id="UP000440578"/>
    </source>
</evidence>
<proteinExistence type="predicted"/>
<comment type="caution">
    <text evidence="2">The sequence shown here is derived from an EMBL/GenBank/DDBJ whole genome shotgun (WGS) entry which is preliminary data.</text>
</comment>
<evidence type="ECO:0008006" key="4">
    <source>
        <dbReference type="Google" id="ProtNLM"/>
    </source>
</evidence>
<dbReference type="EMBL" id="VIIS01000673">
    <property type="protein sequence ID" value="KAF0306366.1"/>
    <property type="molecule type" value="Genomic_DNA"/>
</dbReference>
<sequence>MSPGRLLPAAGASLVTLVWAALVTPGSAHRDAPPASFSVVSAHWHLAHGAVPADELLDNVTARDECECLARCFRRVDCLSFSWVDGHCILYSVRGNVGSLRPGPVRFRTGLGEYRERGSLRPGPVRYRTGLGEITLDQVNCAQFVGHPDLVIGAETPLIPFEQGKIEYQYPSLFRSPSRYQCGPGQLLVAVSTSIGQYQYPSLSPQPEYQCGPGQLLVAVSTSIGQYLPRPGIVCAPVEEPHTIGPVGCETVTITEPEKYQSPVSDTARWVSEPEKYLPEPRQYSEPEKYQSSVSDTASWPFQCPQLPQPLGITAVSIDTLQKQWTSITCCLIV</sequence>
<dbReference type="Proteomes" id="UP000440578">
    <property type="component" value="Unassembled WGS sequence"/>
</dbReference>
<feature type="signal peptide" evidence="1">
    <location>
        <begin position="1"/>
        <end position="28"/>
    </location>
</feature>
<gene>
    <name evidence="2" type="ORF">FJT64_022071</name>
</gene>
<evidence type="ECO:0000256" key="1">
    <source>
        <dbReference type="SAM" id="SignalP"/>
    </source>
</evidence>
<reference evidence="2 3" key="1">
    <citation type="submission" date="2019-07" db="EMBL/GenBank/DDBJ databases">
        <title>Draft genome assembly of a fouling barnacle, Amphibalanus amphitrite (Darwin, 1854): The first reference genome for Thecostraca.</title>
        <authorList>
            <person name="Kim W."/>
        </authorList>
    </citation>
    <scope>NUCLEOTIDE SEQUENCE [LARGE SCALE GENOMIC DNA]</scope>
    <source>
        <strain evidence="2">SNU_AA5</strain>
        <tissue evidence="2">Soma without cirri and trophi</tissue>
    </source>
</reference>
<feature type="chain" id="PRO_5025497730" description="Apple domain-containing protein" evidence="1">
    <location>
        <begin position="29"/>
        <end position="334"/>
    </location>
</feature>